<dbReference type="PROSITE" id="PS50172">
    <property type="entry name" value="BRCT"/>
    <property type="match status" value="1"/>
</dbReference>
<feature type="region of interest" description="Disordered" evidence="1">
    <location>
        <begin position="114"/>
        <end position="171"/>
    </location>
</feature>
<dbReference type="InterPro" id="IPR036420">
    <property type="entry name" value="BRCT_dom_sf"/>
</dbReference>
<feature type="compositionally biased region" description="Polar residues" evidence="1">
    <location>
        <begin position="239"/>
        <end position="249"/>
    </location>
</feature>
<accession>A0A9P6FF88</accession>
<gene>
    <name evidence="3" type="ORF">EC957_003837</name>
</gene>
<evidence type="ECO:0000259" key="2">
    <source>
        <dbReference type="PROSITE" id="PS50172"/>
    </source>
</evidence>
<evidence type="ECO:0000313" key="4">
    <source>
        <dbReference type="Proteomes" id="UP000723463"/>
    </source>
</evidence>
<feature type="domain" description="BRCT" evidence="2">
    <location>
        <begin position="1"/>
        <end position="78"/>
    </location>
</feature>
<dbReference type="InterPro" id="IPR001357">
    <property type="entry name" value="BRCT_dom"/>
</dbReference>
<evidence type="ECO:0000256" key="1">
    <source>
        <dbReference type="SAM" id="MobiDB-lite"/>
    </source>
</evidence>
<comment type="caution">
    <text evidence="3">The sequence shown here is derived from an EMBL/GenBank/DDBJ whole genome shotgun (WGS) entry which is preliminary data.</text>
</comment>
<feature type="compositionally biased region" description="Basic and acidic residues" evidence="1">
    <location>
        <begin position="191"/>
        <end position="212"/>
    </location>
</feature>
<protein>
    <recommendedName>
        <fullName evidence="2">BRCT domain-containing protein</fullName>
    </recommendedName>
</protein>
<feature type="region of interest" description="Disordered" evidence="1">
    <location>
        <begin position="230"/>
        <end position="271"/>
    </location>
</feature>
<name>A0A9P6FF88_9FUNG</name>
<keyword evidence="4" id="KW-1185">Reference proteome</keyword>
<proteinExistence type="predicted"/>
<dbReference type="Gene3D" id="3.40.50.10190">
    <property type="entry name" value="BRCT domain"/>
    <property type="match status" value="1"/>
</dbReference>
<sequence length="271" mass="29691">MFSGFSAWFAPELRSYKQTWVNHGGVVKGLADADIAFVTDKTSSSESSCKPTMKILRPDWIEDSVRGQKRLSLKRYKSVFPGLSRFDSSEHSNMAVGMDAFNSTKVITLDKSWQPHQPEPEIEDLSVTPSSGGASSHRADPTLGSVGGRRIQSSFQQSRSDSASTGGVRTIPLTISETEKVVDEEVEKVVDEEAEKAVNEEAEKDEIAGRDGLEEEPVVATQAFFLSQAVRSSDDEYQSPEQDVSTNSKEGVEIVDDSAPSEPRSVLPERQ</sequence>
<dbReference type="Proteomes" id="UP000723463">
    <property type="component" value="Unassembled WGS sequence"/>
</dbReference>
<dbReference type="AlphaFoldDB" id="A0A9P6FF88"/>
<evidence type="ECO:0000313" key="3">
    <source>
        <dbReference type="EMBL" id="KAF9549448.1"/>
    </source>
</evidence>
<dbReference type="SUPFAM" id="SSF52113">
    <property type="entry name" value="BRCT domain"/>
    <property type="match status" value="1"/>
</dbReference>
<feature type="region of interest" description="Disordered" evidence="1">
    <location>
        <begin position="191"/>
        <end position="215"/>
    </location>
</feature>
<dbReference type="EMBL" id="JAAAXW010000019">
    <property type="protein sequence ID" value="KAF9549448.1"/>
    <property type="molecule type" value="Genomic_DNA"/>
</dbReference>
<feature type="compositionally biased region" description="Low complexity" evidence="1">
    <location>
        <begin position="149"/>
        <end position="164"/>
    </location>
</feature>
<reference evidence="3" key="1">
    <citation type="journal article" date="2020" name="Fungal Divers.">
        <title>Resolving the Mortierellaceae phylogeny through synthesis of multi-gene phylogenetics and phylogenomics.</title>
        <authorList>
            <person name="Vandepol N."/>
            <person name="Liber J."/>
            <person name="Desiro A."/>
            <person name="Na H."/>
            <person name="Kennedy M."/>
            <person name="Barry K."/>
            <person name="Grigoriev I.V."/>
            <person name="Miller A.N."/>
            <person name="O'Donnell K."/>
            <person name="Stajich J.E."/>
            <person name="Bonito G."/>
        </authorList>
    </citation>
    <scope>NUCLEOTIDE SEQUENCE</scope>
    <source>
        <strain evidence="3">NRRL 2591</strain>
    </source>
</reference>
<organism evidence="3 4">
    <name type="scientific">Mortierella hygrophila</name>
    <dbReference type="NCBI Taxonomy" id="979708"/>
    <lineage>
        <taxon>Eukaryota</taxon>
        <taxon>Fungi</taxon>
        <taxon>Fungi incertae sedis</taxon>
        <taxon>Mucoromycota</taxon>
        <taxon>Mortierellomycotina</taxon>
        <taxon>Mortierellomycetes</taxon>
        <taxon>Mortierellales</taxon>
        <taxon>Mortierellaceae</taxon>
        <taxon>Mortierella</taxon>
    </lineage>
</organism>